<dbReference type="Gene3D" id="1.10.357.10">
    <property type="entry name" value="Tetracycline Repressor, domain 2"/>
    <property type="match status" value="1"/>
</dbReference>
<evidence type="ECO:0000256" key="2">
    <source>
        <dbReference type="PROSITE-ProRule" id="PRU00335"/>
    </source>
</evidence>
<dbReference type="PANTHER" id="PTHR30055">
    <property type="entry name" value="HTH-TYPE TRANSCRIPTIONAL REGULATOR RUTR"/>
    <property type="match status" value="1"/>
</dbReference>
<dbReference type="PRINTS" id="PR00455">
    <property type="entry name" value="HTHTETR"/>
</dbReference>
<protein>
    <submittedName>
        <fullName evidence="4">TetR family transcriptional regulator</fullName>
    </submittedName>
</protein>
<gene>
    <name evidence="4" type="ORF">ATK74_2719</name>
</gene>
<dbReference type="SUPFAM" id="SSF46689">
    <property type="entry name" value="Homeodomain-like"/>
    <property type="match status" value="1"/>
</dbReference>
<dbReference type="InterPro" id="IPR009057">
    <property type="entry name" value="Homeodomain-like_sf"/>
</dbReference>
<reference evidence="4 5" key="1">
    <citation type="submission" date="2017-10" db="EMBL/GenBank/DDBJ databases">
        <title>Sequencing the genomes of 1000 actinobacteria strains.</title>
        <authorList>
            <person name="Klenk H.-P."/>
        </authorList>
    </citation>
    <scope>NUCLEOTIDE SEQUENCE [LARGE SCALE GENOMIC DNA]</scope>
    <source>
        <strain evidence="4 5">DSM 15597</strain>
    </source>
</reference>
<dbReference type="GO" id="GO:0000976">
    <property type="term" value="F:transcription cis-regulatory region binding"/>
    <property type="evidence" value="ECO:0007669"/>
    <property type="project" value="TreeGrafter"/>
</dbReference>
<dbReference type="PANTHER" id="PTHR30055:SF241">
    <property type="entry name" value="TRANSCRIPTIONAL REGULATORY PROTEIN"/>
    <property type="match status" value="1"/>
</dbReference>
<evidence type="ECO:0000313" key="4">
    <source>
        <dbReference type="EMBL" id="PFG18138.1"/>
    </source>
</evidence>
<dbReference type="PROSITE" id="PS50977">
    <property type="entry name" value="HTH_TETR_2"/>
    <property type="match status" value="1"/>
</dbReference>
<dbReference type="InterPro" id="IPR001647">
    <property type="entry name" value="HTH_TetR"/>
</dbReference>
<evidence type="ECO:0000256" key="1">
    <source>
        <dbReference type="ARBA" id="ARBA00023125"/>
    </source>
</evidence>
<accession>A0A2A9CUR3</accession>
<feature type="DNA-binding region" description="H-T-H motif" evidence="2">
    <location>
        <begin position="38"/>
        <end position="57"/>
    </location>
</feature>
<dbReference type="AlphaFoldDB" id="A0A2A9CUR3"/>
<comment type="caution">
    <text evidence="4">The sequence shown here is derived from an EMBL/GenBank/DDBJ whole genome shotgun (WGS) entry which is preliminary data.</text>
</comment>
<dbReference type="GO" id="GO:0003700">
    <property type="term" value="F:DNA-binding transcription factor activity"/>
    <property type="evidence" value="ECO:0007669"/>
    <property type="project" value="TreeGrafter"/>
</dbReference>
<dbReference type="InterPro" id="IPR050109">
    <property type="entry name" value="HTH-type_TetR-like_transc_reg"/>
</dbReference>
<feature type="domain" description="HTH tetR-type" evidence="3">
    <location>
        <begin position="15"/>
        <end position="75"/>
    </location>
</feature>
<evidence type="ECO:0000313" key="5">
    <source>
        <dbReference type="Proteomes" id="UP000226079"/>
    </source>
</evidence>
<dbReference type="Pfam" id="PF00440">
    <property type="entry name" value="TetR_N"/>
    <property type="match status" value="1"/>
</dbReference>
<organism evidence="4 5">
    <name type="scientific">Propionicimonas paludicola</name>
    <dbReference type="NCBI Taxonomy" id="185243"/>
    <lineage>
        <taxon>Bacteria</taxon>
        <taxon>Bacillati</taxon>
        <taxon>Actinomycetota</taxon>
        <taxon>Actinomycetes</taxon>
        <taxon>Propionibacteriales</taxon>
        <taxon>Nocardioidaceae</taxon>
        <taxon>Propionicimonas</taxon>
    </lineage>
</organism>
<name>A0A2A9CUR3_9ACTN</name>
<dbReference type="EMBL" id="PDJC01000001">
    <property type="protein sequence ID" value="PFG18138.1"/>
    <property type="molecule type" value="Genomic_DNA"/>
</dbReference>
<keyword evidence="1 2" id="KW-0238">DNA-binding</keyword>
<evidence type="ECO:0000259" key="3">
    <source>
        <dbReference type="PROSITE" id="PS50977"/>
    </source>
</evidence>
<sequence>MGVTVSSEVVSRRRQQTLDRLVAAAIDVFAERGVEAASVEEICERAGFTRGAFYSNFDSKEELCLAIVRQQSALMLESTRQALAAIPEATVDDGSLDEIVAKVVALVDAEIGHEHNWVVVRDELRLYAYRNRSFWPPLQAATNEVSELFREAIQEAFDRQQAQLLIPVEQFIVTLDAYRERLRLEEILGSDRADHASWRAGMEKLIRALVVLPERATEGGTH</sequence>
<dbReference type="Proteomes" id="UP000226079">
    <property type="component" value="Unassembled WGS sequence"/>
</dbReference>
<proteinExistence type="predicted"/>
<keyword evidence="5" id="KW-1185">Reference proteome</keyword>